<evidence type="ECO:0000313" key="3">
    <source>
        <dbReference type="Proteomes" id="UP000234479"/>
    </source>
</evidence>
<dbReference type="PROSITE" id="PS51257">
    <property type="entry name" value="PROKAR_LIPOPROTEIN"/>
    <property type="match status" value="1"/>
</dbReference>
<accession>A0A2N5D5P0</accession>
<feature type="signal peptide" evidence="1">
    <location>
        <begin position="1"/>
        <end position="18"/>
    </location>
</feature>
<evidence type="ECO:0000313" key="2">
    <source>
        <dbReference type="EMBL" id="PLR21385.1"/>
    </source>
</evidence>
<dbReference type="Proteomes" id="UP000234479">
    <property type="component" value="Unassembled WGS sequence"/>
</dbReference>
<dbReference type="RefSeq" id="WP_101719794.1">
    <property type="nucleotide sequence ID" value="NZ_PJRS01000042.1"/>
</dbReference>
<dbReference type="EMBL" id="PJRS01000042">
    <property type="protein sequence ID" value="PLR21385.1"/>
    <property type="molecule type" value="Genomic_DNA"/>
</dbReference>
<name>A0A2N5D5P0_9CAUL</name>
<evidence type="ECO:0000256" key="1">
    <source>
        <dbReference type="SAM" id="SignalP"/>
    </source>
</evidence>
<organism evidence="2 3">
    <name type="scientific">Caulobacter zeae</name>
    <dbReference type="NCBI Taxonomy" id="2055137"/>
    <lineage>
        <taxon>Bacteria</taxon>
        <taxon>Pseudomonadati</taxon>
        <taxon>Pseudomonadota</taxon>
        <taxon>Alphaproteobacteria</taxon>
        <taxon>Caulobacterales</taxon>
        <taxon>Caulobacteraceae</taxon>
        <taxon>Caulobacter</taxon>
    </lineage>
</organism>
<feature type="chain" id="PRO_5014652485" description="Lipoprotein" evidence="1">
    <location>
        <begin position="19"/>
        <end position="123"/>
    </location>
</feature>
<reference evidence="2 3" key="1">
    <citation type="submission" date="2017-12" db="EMBL/GenBank/DDBJ databases">
        <title>The genome sequence of Caulobacter sp. 410.</title>
        <authorList>
            <person name="Gao J."/>
            <person name="Mao X."/>
            <person name="Sun J."/>
        </authorList>
    </citation>
    <scope>NUCLEOTIDE SEQUENCE [LARGE SCALE GENOMIC DNA]</scope>
    <source>
        <strain evidence="2 3">410</strain>
    </source>
</reference>
<dbReference type="OrthoDB" id="9815989at2"/>
<proteinExistence type="predicted"/>
<gene>
    <name evidence="2" type="ORF">SGCZBJ_20510</name>
</gene>
<keyword evidence="3" id="KW-1185">Reference proteome</keyword>
<comment type="caution">
    <text evidence="2">The sequence shown here is derived from an EMBL/GenBank/DDBJ whole genome shotgun (WGS) entry which is preliminary data.</text>
</comment>
<protein>
    <recommendedName>
        <fullName evidence="4">Lipoprotein</fullName>
    </recommendedName>
</protein>
<evidence type="ECO:0008006" key="4">
    <source>
        <dbReference type="Google" id="ProtNLM"/>
    </source>
</evidence>
<dbReference type="AlphaFoldDB" id="A0A2N5D5P0"/>
<keyword evidence="1" id="KW-0732">Signal</keyword>
<sequence>MKALALSVLVLVAFTVQACGPDTQDRRRTQAREAVRAAGFTDAQFQRGQSPSLLSLCKVGQTRNRGLAFHWRTEEASGLYCARDDGRADEILLLEGARPAVPAGEIPIVDASAAARRLARTVR</sequence>